<dbReference type="EMBL" id="KB446561">
    <property type="protein sequence ID" value="EME80691.1"/>
    <property type="molecule type" value="Genomic_DNA"/>
</dbReference>
<reference evidence="1 2" key="1">
    <citation type="journal article" date="2012" name="PLoS Pathog.">
        <title>Diverse lifestyles and strategies of plant pathogenesis encoded in the genomes of eighteen Dothideomycetes fungi.</title>
        <authorList>
            <person name="Ohm R.A."/>
            <person name="Feau N."/>
            <person name="Henrissat B."/>
            <person name="Schoch C.L."/>
            <person name="Horwitz B.A."/>
            <person name="Barry K.W."/>
            <person name="Condon B.J."/>
            <person name="Copeland A.C."/>
            <person name="Dhillon B."/>
            <person name="Glaser F."/>
            <person name="Hesse C.N."/>
            <person name="Kosti I."/>
            <person name="LaButti K."/>
            <person name="Lindquist E.A."/>
            <person name="Lucas S."/>
            <person name="Salamov A.A."/>
            <person name="Bradshaw R.E."/>
            <person name="Ciuffetti L."/>
            <person name="Hamelin R.C."/>
            <person name="Kema G.H.J."/>
            <person name="Lawrence C."/>
            <person name="Scott J.A."/>
            <person name="Spatafora J.W."/>
            <person name="Turgeon B.G."/>
            <person name="de Wit P.J.G.M."/>
            <person name="Zhong S."/>
            <person name="Goodwin S.B."/>
            <person name="Grigoriev I.V."/>
        </authorList>
    </citation>
    <scope>NUCLEOTIDE SEQUENCE [LARGE SCALE GENOMIC DNA]</scope>
    <source>
        <strain evidence="1 2">CIRAD86</strain>
    </source>
</reference>
<accession>M3A7V8</accession>
<dbReference type="KEGG" id="pfj:MYCFIDRAFT_177626"/>
<dbReference type="VEuPathDB" id="FungiDB:MYCFIDRAFT_177626"/>
<evidence type="ECO:0000313" key="1">
    <source>
        <dbReference type="EMBL" id="EME80691.1"/>
    </source>
</evidence>
<dbReference type="HOGENOM" id="CLU_2097893_0_0_1"/>
<organism evidence="1 2">
    <name type="scientific">Pseudocercospora fijiensis (strain CIRAD86)</name>
    <name type="common">Black leaf streak disease fungus</name>
    <name type="synonym">Mycosphaerella fijiensis</name>
    <dbReference type="NCBI Taxonomy" id="383855"/>
    <lineage>
        <taxon>Eukaryota</taxon>
        <taxon>Fungi</taxon>
        <taxon>Dikarya</taxon>
        <taxon>Ascomycota</taxon>
        <taxon>Pezizomycotina</taxon>
        <taxon>Dothideomycetes</taxon>
        <taxon>Dothideomycetidae</taxon>
        <taxon>Mycosphaerellales</taxon>
        <taxon>Mycosphaerellaceae</taxon>
        <taxon>Pseudocercospora</taxon>
    </lineage>
</organism>
<dbReference type="RefSeq" id="XP_007929575.1">
    <property type="nucleotide sequence ID" value="XM_007931384.1"/>
</dbReference>
<protein>
    <submittedName>
        <fullName evidence="1">Uncharacterized protein</fullName>
    </submittedName>
</protein>
<evidence type="ECO:0000313" key="2">
    <source>
        <dbReference type="Proteomes" id="UP000016932"/>
    </source>
</evidence>
<dbReference type="AlphaFoldDB" id="M3A7V8"/>
<name>M3A7V8_PSEFD</name>
<sequence>MASFPELVTCEMIQMTSPEGMLSIAVAAVESNAKVKGLSNFQPFQERPLSLLSSGDRKVTDNARCMRYIELKLDGMHRDSRPIHGYGNAGSIGYGTGFDNYPIFEVPSRRNGATSC</sequence>
<dbReference type="Proteomes" id="UP000016932">
    <property type="component" value="Unassembled WGS sequence"/>
</dbReference>
<keyword evidence="2" id="KW-1185">Reference proteome</keyword>
<gene>
    <name evidence="1" type="ORF">MYCFIDRAFT_177626</name>
</gene>
<dbReference type="GeneID" id="19333823"/>
<proteinExistence type="predicted"/>